<comment type="caution">
    <text evidence="1">The sequence shown here is derived from an EMBL/GenBank/DDBJ whole genome shotgun (WGS) entry which is preliminary data.</text>
</comment>
<evidence type="ECO:0000313" key="2">
    <source>
        <dbReference type="Proteomes" id="UP001346149"/>
    </source>
</evidence>
<keyword evidence="2" id="KW-1185">Reference proteome</keyword>
<sequence>MEPIMGHIMHYRLTSPAFDIPLLAVKPPTNALHPIILDNVCILCITATAGTELADAYSIDTIITSFPGKKVLTCYSPIHHWKHHFSSDLHVLGMPLAFIPSQDRTLHEIHSCITYSFLVRRQS</sequence>
<dbReference type="EMBL" id="JAXQNO010000002">
    <property type="protein sequence ID" value="KAK4802505.1"/>
    <property type="molecule type" value="Genomic_DNA"/>
</dbReference>
<dbReference type="AlphaFoldDB" id="A0AAN7RGW5"/>
<protein>
    <submittedName>
        <fullName evidence="1">Uncharacterized protein</fullName>
    </submittedName>
</protein>
<proteinExistence type="predicted"/>
<accession>A0AAN7RGW5</accession>
<name>A0AAN7RGW5_TRANT</name>
<gene>
    <name evidence="1" type="ORF">SAY86_000708</name>
</gene>
<organism evidence="1 2">
    <name type="scientific">Trapa natans</name>
    <name type="common">Water chestnut</name>
    <dbReference type="NCBI Taxonomy" id="22666"/>
    <lineage>
        <taxon>Eukaryota</taxon>
        <taxon>Viridiplantae</taxon>
        <taxon>Streptophyta</taxon>
        <taxon>Embryophyta</taxon>
        <taxon>Tracheophyta</taxon>
        <taxon>Spermatophyta</taxon>
        <taxon>Magnoliopsida</taxon>
        <taxon>eudicotyledons</taxon>
        <taxon>Gunneridae</taxon>
        <taxon>Pentapetalae</taxon>
        <taxon>rosids</taxon>
        <taxon>malvids</taxon>
        <taxon>Myrtales</taxon>
        <taxon>Lythraceae</taxon>
        <taxon>Trapa</taxon>
    </lineage>
</organism>
<dbReference type="Proteomes" id="UP001346149">
    <property type="component" value="Unassembled WGS sequence"/>
</dbReference>
<reference evidence="1 2" key="1">
    <citation type="journal article" date="2023" name="Hortic Res">
        <title>Pangenome of water caltrop reveals structural variations and asymmetric subgenome divergence after allopolyploidization.</title>
        <authorList>
            <person name="Zhang X."/>
            <person name="Chen Y."/>
            <person name="Wang L."/>
            <person name="Yuan Y."/>
            <person name="Fang M."/>
            <person name="Shi L."/>
            <person name="Lu R."/>
            <person name="Comes H.P."/>
            <person name="Ma Y."/>
            <person name="Chen Y."/>
            <person name="Huang G."/>
            <person name="Zhou Y."/>
            <person name="Zheng Z."/>
            <person name="Qiu Y."/>
        </authorList>
    </citation>
    <scope>NUCLEOTIDE SEQUENCE [LARGE SCALE GENOMIC DNA]</scope>
    <source>
        <strain evidence="1">F231</strain>
    </source>
</reference>
<evidence type="ECO:0000313" key="1">
    <source>
        <dbReference type="EMBL" id="KAK4802505.1"/>
    </source>
</evidence>